<reference evidence="2 3" key="1">
    <citation type="submission" date="2016-01" db="EMBL/GenBank/DDBJ databases">
        <title>Genome sequence of the yeast Holleya sinecauda.</title>
        <authorList>
            <person name="Dietrich F.S."/>
        </authorList>
    </citation>
    <scope>NUCLEOTIDE SEQUENCE [LARGE SCALE GENOMIC DNA]</scope>
    <source>
        <strain evidence="2 3">ATCC 58844</strain>
    </source>
</reference>
<name>A0A109UYX3_9SACH</name>
<proteinExistence type="predicted"/>
<dbReference type="EMBL" id="CP014244">
    <property type="protein sequence ID" value="AMD20490.1"/>
    <property type="molecule type" value="Genomic_DNA"/>
</dbReference>
<sequence>MVDLINVYAHIEAGEQYSRDSNYLGTVKEYNKALEKILQLEDSVEVNEGLKDAIGLLKQDLLVKIKELQHLQQKRPNNAANSATVTAVMNSGTVRVQGSVNEGGNSISISDPFLASIVNKLHMNILQSLSQLSGIQVDKTELEQLLMYQIKNLEKEIALFEQRKFREYDSKMEQLIKENKRLSNQVLRLKDRWDSLVESARQKRNQQDDNAGH</sequence>
<dbReference type="OrthoDB" id="4034212at2759"/>
<evidence type="ECO:0000256" key="1">
    <source>
        <dbReference type="SAM" id="Coils"/>
    </source>
</evidence>
<keyword evidence="3" id="KW-1185">Reference proteome</keyword>
<evidence type="ECO:0000313" key="3">
    <source>
        <dbReference type="Proteomes" id="UP000243052"/>
    </source>
</evidence>
<protein>
    <submittedName>
        <fullName evidence="2">HDL254Cp</fullName>
    </submittedName>
</protein>
<evidence type="ECO:0000313" key="2">
    <source>
        <dbReference type="EMBL" id="AMD20490.1"/>
    </source>
</evidence>
<dbReference type="GeneID" id="28723736"/>
<dbReference type="Proteomes" id="UP000243052">
    <property type="component" value="Chromosome iv"/>
</dbReference>
<gene>
    <name evidence="2" type="ORF">AW171_hschr42383</name>
</gene>
<accession>A0A109UYX3</accession>
<feature type="coiled-coil region" evidence="1">
    <location>
        <begin position="143"/>
        <end position="192"/>
    </location>
</feature>
<dbReference type="STRING" id="45286.A0A109UYX3"/>
<dbReference type="AlphaFoldDB" id="A0A109UYX3"/>
<dbReference type="RefSeq" id="XP_017987486.1">
    <property type="nucleotide sequence ID" value="XM_018131936.1"/>
</dbReference>
<organism evidence="2 3">
    <name type="scientific">Eremothecium sinecaudum</name>
    <dbReference type="NCBI Taxonomy" id="45286"/>
    <lineage>
        <taxon>Eukaryota</taxon>
        <taxon>Fungi</taxon>
        <taxon>Dikarya</taxon>
        <taxon>Ascomycota</taxon>
        <taxon>Saccharomycotina</taxon>
        <taxon>Saccharomycetes</taxon>
        <taxon>Saccharomycetales</taxon>
        <taxon>Saccharomycetaceae</taxon>
        <taxon>Eremothecium</taxon>
    </lineage>
</organism>
<keyword evidence="1" id="KW-0175">Coiled coil</keyword>